<dbReference type="PROSITE" id="PS00108">
    <property type="entry name" value="PROTEIN_KINASE_ST"/>
    <property type="match status" value="1"/>
</dbReference>
<dbReference type="EMBL" id="JAVXUO010000532">
    <property type="protein sequence ID" value="KAK2991341.1"/>
    <property type="molecule type" value="Genomic_DNA"/>
</dbReference>
<evidence type="ECO:0000259" key="2">
    <source>
        <dbReference type="PROSITE" id="PS50011"/>
    </source>
</evidence>
<comment type="caution">
    <text evidence="3">The sequence shown here is derived from an EMBL/GenBank/DDBJ whole genome shotgun (WGS) entry which is preliminary data.</text>
</comment>
<protein>
    <recommendedName>
        <fullName evidence="2">Protein kinase domain-containing protein</fullName>
    </recommendedName>
</protein>
<gene>
    <name evidence="3" type="ORF">RJ640_007561</name>
</gene>
<sequence length="382" mass="43822">MDNKHHINLVKQLGFCAERSHRLLMFRVAKGHAWKTTLAKLLFTVKINYLEWIKKNSSDFWACKVDEPGSRSSDDPNELSKKIIEKAHVTFLEFSCWKLFVGGESLITLHSNKILKENAETNNLVDLVGKCSVDMQRQEEKVVELMKIAIWYLYVDPTRRPFMSTMVKRQRIKSCLALLPDLPKRFSFEGLKLATQNFDVNKRLGSGGFRLVFEETLSDGTRVAVRCLNHLGHSCKVFLAEDQTIVHTPHQPSEIVGIFVPKDHTCFWCTICENLIRFSKWGVKKKIMLKVAEGLAYLHEECKKKVIHLDVKPQNILVDENLNANLSDYGLSTEDLNKGYSCIHALERLSRKINKKAEVCNFVVVMLEVVQEKWSRGTTGGR</sequence>
<dbReference type="InterPro" id="IPR011009">
    <property type="entry name" value="Kinase-like_dom_sf"/>
</dbReference>
<reference evidence="3" key="1">
    <citation type="submission" date="2022-12" db="EMBL/GenBank/DDBJ databases">
        <title>Draft genome assemblies for two species of Escallonia (Escalloniales).</title>
        <authorList>
            <person name="Chanderbali A."/>
            <person name="Dervinis C."/>
            <person name="Anghel I."/>
            <person name="Soltis D."/>
            <person name="Soltis P."/>
            <person name="Zapata F."/>
        </authorList>
    </citation>
    <scope>NUCLEOTIDE SEQUENCE</scope>
    <source>
        <strain evidence="3">UCBG92.1500</strain>
        <tissue evidence="3">Leaf</tissue>
    </source>
</reference>
<keyword evidence="4" id="KW-1185">Reference proteome</keyword>
<proteinExistence type="predicted"/>
<evidence type="ECO:0000256" key="1">
    <source>
        <dbReference type="ARBA" id="ARBA00022729"/>
    </source>
</evidence>
<feature type="domain" description="Protein kinase" evidence="2">
    <location>
        <begin position="198"/>
        <end position="382"/>
    </location>
</feature>
<dbReference type="AlphaFoldDB" id="A0AA88RX03"/>
<evidence type="ECO:0000313" key="4">
    <source>
        <dbReference type="Proteomes" id="UP001187471"/>
    </source>
</evidence>
<dbReference type="GO" id="GO:0005524">
    <property type="term" value="F:ATP binding"/>
    <property type="evidence" value="ECO:0007669"/>
    <property type="project" value="InterPro"/>
</dbReference>
<organism evidence="3 4">
    <name type="scientific">Escallonia rubra</name>
    <dbReference type="NCBI Taxonomy" id="112253"/>
    <lineage>
        <taxon>Eukaryota</taxon>
        <taxon>Viridiplantae</taxon>
        <taxon>Streptophyta</taxon>
        <taxon>Embryophyta</taxon>
        <taxon>Tracheophyta</taxon>
        <taxon>Spermatophyta</taxon>
        <taxon>Magnoliopsida</taxon>
        <taxon>eudicotyledons</taxon>
        <taxon>Gunneridae</taxon>
        <taxon>Pentapetalae</taxon>
        <taxon>asterids</taxon>
        <taxon>campanulids</taxon>
        <taxon>Escalloniales</taxon>
        <taxon>Escalloniaceae</taxon>
        <taxon>Escallonia</taxon>
    </lineage>
</organism>
<dbReference type="Gene3D" id="3.30.200.20">
    <property type="entry name" value="Phosphorylase Kinase, domain 1"/>
    <property type="match status" value="1"/>
</dbReference>
<dbReference type="GO" id="GO:0004672">
    <property type="term" value="F:protein kinase activity"/>
    <property type="evidence" value="ECO:0007669"/>
    <property type="project" value="InterPro"/>
</dbReference>
<dbReference type="InterPro" id="IPR051343">
    <property type="entry name" value="G-type_lectin_kinases/EP1-like"/>
</dbReference>
<dbReference type="InterPro" id="IPR000719">
    <property type="entry name" value="Prot_kinase_dom"/>
</dbReference>
<dbReference type="Gene3D" id="1.10.510.10">
    <property type="entry name" value="Transferase(Phosphotransferase) domain 1"/>
    <property type="match status" value="1"/>
</dbReference>
<dbReference type="PROSITE" id="PS50011">
    <property type="entry name" value="PROTEIN_KINASE_DOM"/>
    <property type="match status" value="1"/>
</dbReference>
<dbReference type="SMART" id="SM00220">
    <property type="entry name" value="S_TKc"/>
    <property type="match status" value="1"/>
</dbReference>
<dbReference type="SUPFAM" id="SSF56112">
    <property type="entry name" value="Protein kinase-like (PK-like)"/>
    <property type="match status" value="1"/>
</dbReference>
<name>A0AA88RX03_9ASTE</name>
<dbReference type="InterPro" id="IPR008271">
    <property type="entry name" value="Ser/Thr_kinase_AS"/>
</dbReference>
<dbReference type="PANTHER" id="PTHR47976:SF30">
    <property type="entry name" value="RECEPTOR-LIKE SERINE_THREONINE-PROTEIN KINASE"/>
    <property type="match status" value="1"/>
</dbReference>
<dbReference type="Proteomes" id="UP001187471">
    <property type="component" value="Unassembled WGS sequence"/>
</dbReference>
<dbReference type="PANTHER" id="PTHR47976">
    <property type="entry name" value="G-TYPE LECTIN S-RECEPTOR-LIKE SERINE/THREONINE-PROTEIN KINASE SD2-5"/>
    <property type="match status" value="1"/>
</dbReference>
<dbReference type="Pfam" id="PF00069">
    <property type="entry name" value="Pkinase"/>
    <property type="match status" value="1"/>
</dbReference>
<accession>A0AA88RX03</accession>
<keyword evidence="1" id="KW-0732">Signal</keyword>
<evidence type="ECO:0000313" key="3">
    <source>
        <dbReference type="EMBL" id="KAK2991341.1"/>
    </source>
</evidence>